<accession>A0ABS5D5W1</accession>
<organism evidence="1 2">
    <name type="scientific">Flavobacterium erciyesense</name>
    <dbReference type="NCBI Taxonomy" id="2825842"/>
    <lineage>
        <taxon>Bacteria</taxon>
        <taxon>Pseudomonadati</taxon>
        <taxon>Bacteroidota</taxon>
        <taxon>Flavobacteriia</taxon>
        <taxon>Flavobacteriales</taxon>
        <taxon>Flavobacteriaceae</taxon>
        <taxon>Flavobacterium</taxon>
    </lineage>
</organism>
<protein>
    <submittedName>
        <fullName evidence="1">Uncharacterized protein</fullName>
    </submittedName>
</protein>
<dbReference type="Proteomes" id="UP000679008">
    <property type="component" value="Unassembled WGS sequence"/>
</dbReference>
<dbReference type="RefSeq" id="WP_210790964.1">
    <property type="nucleotide sequence ID" value="NZ_JAGPXB010000012.1"/>
</dbReference>
<gene>
    <name evidence="1" type="ORF">KBJ98_11915</name>
</gene>
<proteinExistence type="predicted"/>
<comment type="caution">
    <text evidence="1">The sequence shown here is derived from an EMBL/GenBank/DDBJ whole genome shotgun (WGS) entry which is preliminary data.</text>
</comment>
<reference evidence="1 2" key="1">
    <citation type="submission" date="2021-04" db="EMBL/GenBank/DDBJ databases">
        <title>Description of novel Flavobacterium sp. F-328.</title>
        <authorList>
            <person name="Saticioglu I.B."/>
        </authorList>
    </citation>
    <scope>NUCLEOTIDE SEQUENCE [LARGE SCALE GENOMIC DNA]</scope>
    <source>
        <strain evidence="1 2">F-328</strain>
    </source>
</reference>
<evidence type="ECO:0000313" key="2">
    <source>
        <dbReference type="Proteomes" id="UP000679008"/>
    </source>
</evidence>
<keyword evidence="2" id="KW-1185">Reference proteome</keyword>
<dbReference type="EMBL" id="JAGPXB010000012">
    <property type="protein sequence ID" value="MBQ0909412.1"/>
    <property type="molecule type" value="Genomic_DNA"/>
</dbReference>
<sequence length="104" mass="11647">MSSKDLPVKQAAFIESSKPAHLVFTGESLFKEFKRSPKTIAFYESLVQIFLGASKKPETEDEKKAVLFFETMLSDMLKNKLVLLSGSKFTEENIDGILIAANKK</sequence>
<name>A0ABS5D5W1_9FLAO</name>
<evidence type="ECO:0000313" key="1">
    <source>
        <dbReference type="EMBL" id="MBQ0909412.1"/>
    </source>
</evidence>